<dbReference type="InterPro" id="IPR009030">
    <property type="entry name" value="Growth_fac_rcpt_cys_sf"/>
</dbReference>
<accession>A0A9P8LKC8</accession>
<keyword evidence="3" id="KW-1185">Reference proteome</keyword>
<dbReference type="KEGG" id="ssao:94301762"/>
<dbReference type="RefSeq" id="XP_067760544.1">
    <property type="nucleotide sequence ID" value="XM_067911522.1"/>
</dbReference>
<dbReference type="SUPFAM" id="SSF57184">
    <property type="entry name" value="Growth factor receptor domain"/>
    <property type="match status" value="3"/>
</dbReference>
<dbReference type="PANTHER" id="PTHR45756">
    <property type="entry name" value="PALMITOYLTRANSFERASE"/>
    <property type="match status" value="1"/>
</dbReference>
<dbReference type="PANTHER" id="PTHR45756:SF1">
    <property type="entry name" value="PROTEIN KINASE DOMAIN CONTAINING PROTEIN"/>
    <property type="match status" value="1"/>
</dbReference>
<feature type="transmembrane region" description="Helical" evidence="1">
    <location>
        <begin position="617"/>
        <end position="638"/>
    </location>
</feature>
<dbReference type="EMBL" id="AUWU02000008">
    <property type="protein sequence ID" value="KAH0569771.1"/>
    <property type="molecule type" value="Genomic_DNA"/>
</dbReference>
<dbReference type="Proteomes" id="UP000018208">
    <property type="component" value="Unassembled WGS sequence"/>
</dbReference>
<evidence type="ECO:0000256" key="1">
    <source>
        <dbReference type="SAM" id="Phobius"/>
    </source>
</evidence>
<keyword evidence="1" id="KW-0812">Transmembrane</keyword>
<proteinExistence type="predicted"/>
<name>A0A9P8LKC8_9EUKA</name>
<dbReference type="GeneID" id="94301762"/>
<sequence>MSGTCWSGKNECSNGYYCPVDVGWRYQDCLECNFSMPSNAKCKCNNTLQPSCKECNGDKCEDCIQNYYINGDKCEKCSDNCYYCDSPTECTLCDGGYYLENGSCKKCISPCESCISATECVQCPSGYYLSADNKCLSCSKDMPRGSRCVCRYTMQEGCAQCYNNDCQTCAKNYILVNQACKPTCTKQNDCLEGQYCDDNKYRSGQCYGCMDNCQKCIRADYCSLCNEGYYTAEDGTCKPCNNDMPSRSECHCAGKLIANCSRCSTTGCFRCIHDQATVKGQCLYNECTIDTQCISGEYCQSHTNIFNQCTKCDKSCETCTEQSNKCTKCFSGNYLTEKHGCAKLSENCLLAHPTGRCLKCASGFYINAQNNCSQLSQNCLQANMRGSCLVCENSYFITAQNTCQYCSKSMPIGSSCQCGNTKKTNCAQCDNNTCRTCIKGYSSINGDCKKDPCRDDAECKPNEFCPTSDPDATRFCRKCDKTCSTCRSDAKACTACESGKFLFQTKCETCKTGQPMDVSCQCGSKTIKNCIKCVGDACQMCADGMFLQDGKCISCSKLKLGEACAFQGKMVDNCKEYDSNQCSVCVNGAMAVNGVCKVCSENQELSGCSNKSVGKTVGIVVAVLVIIMLSIGVGIFVVKKVKKNKKNIEGLVSGEVTQGQALKIRASSPQMRDQSEHNY</sequence>
<reference evidence="2 3" key="1">
    <citation type="journal article" date="2014" name="PLoS Genet.">
        <title>The Genome of Spironucleus salmonicida Highlights a Fish Pathogen Adapted to Fluctuating Environments.</title>
        <authorList>
            <person name="Xu F."/>
            <person name="Jerlstrom-Hultqvist J."/>
            <person name="Einarsson E."/>
            <person name="Astvaldsson A."/>
            <person name="Svard S.G."/>
            <person name="Andersson J.O."/>
        </authorList>
    </citation>
    <scope>NUCLEOTIDE SEQUENCE [LARGE SCALE GENOMIC DNA]</scope>
    <source>
        <strain evidence="2 3">ATCC 50377</strain>
    </source>
</reference>
<organism evidence="2 3">
    <name type="scientific">Spironucleus salmonicida</name>
    <dbReference type="NCBI Taxonomy" id="348837"/>
    <lineage>
        <taxon>Eukaryota</taxon>
        <taxon>Metamonada</taxon>
        <taxon>Diplomonadida</taxon>
        <taxon>Hexamitidae</taxon>
        <taxon>Hexamitinae</taxon>
        <taxon>Spironucleus</taxon>
    </lineage>
</organism>
<evidence type="ECO:0000313" key="3">
    <source>
        <dbReference type="Proteomes" id="UP000018208"/>
    </source>
</evidence>
<dbReference type="AlphaFoldDB" id="A0A9P8LKC8"/>
<dbReference type="InterPro" id="IPR006212">
    <property type="entry name" value="Furin_repeat"/>
</dbReference>
<dbReference type="SMART" id="SM00261">
    <property type="entry name" value="FU"/>
    <property type="match status" value="7"/>
</dbReference>
<dbReference type="Gene3D" id="2.10.220.10">
    <property type="entry name" value="Hormone Receptor, Insulin-like Growth Factor Receptor 1, Chain A, domain 2"/>
    <property type="match status" value="1"/>
</dbReference>
<evidence type="ECO:0000313" key="2">
    <source>
        <dbReference type="EMBL" id="KAH0569771.1"/>
    </source>
</evidence>
<dbReference type="InterPro" id="IPR053215">
    <property type="entry name" value="TKL_Ser/Thr_kinase"/>
</dbReference>
<keyword evidence="1" id="KW-0472">Membrane</keyword>
<keyword evidence="1" id="KW-1133">Transmembrane helix</keyword>
<comment type="caution">
    <text evidence="2">The sequence shown here is derived from an EMBL/GenBank/DDBJ whole genome shotgun (WGS) entry which is preliminary data.</text>
</comment>
<dbReference type="OrthoDB" id="300641at2759"/>
<gene>
    <name evidence="2" type="ORF">SS50377_27739</name>
</gene>
<protein>
    <submittedName>
        <fullName evidence="2">Cysteine-rich membrane protein 1</fullName>
    </submittedName>
</protein>